<dbReference type="EMBL" id="WRXO01000013">
    <property type="protein sequence ID" value="MVT44780.1"/>
    <property type="molecule type" value="Genomic_DNA"/>
</dbReference>
<dbReference type="AlphaFoldDB" id="A0A6N8JHU4"/>
<organism evidence="2 3">
    <name type="scientific">Chitinophaga oryziterrae</name>
    <dbReference type="NCBI Taxonomy" id="1031224"/>
    <lineage>
        <taxon>Bacteria</taxon>
        <taxon>Pseudomonadati</taxon>
        <taxon>Bacteroidota</taxon>
        <taxon>Chitinophagia</taxon>
        <taxon>Chitinophagales</taxon>
        <taxon>Chitinophagaceae</taxon>
        <taxon>Chitinophaga</taxon>
    </lineage>
</organism>
<comment type="caution">
    <text evidence="2">The sequence shown here is derived from an EMBL/GenBank/DDBJ whole genome shotgun (WGS) entry which is preliminary data.</text>
</comment>
<feature type="non-terminal residue" evidence="2">
    <location>
        <position position="840"/>
    </location>
</feature>
<proteinExistence type="predicted"/>
<feature type="signal peptide" evidence="1">
    <location>
        <begin position="1"/>
        <end position="29"/>
    </location>
</feature>
<feature type="chain" id="PRO_5026989812" description="Ig-like domain-containing protein" evidence="1">
    <location>
        <begin position="30"/>
        <end position="840"/>
    </location>
</feature>
<name>A0A6N8JHU4_9BACT</name>
<protein>
    <recommendedName>
        <fullName evidence="4">Ig-like domain-containing protein</fullName>
    </recommendedName>
</protein>
<dbReference type="RefSeq" id="WP_157303570.1">
    <property type="nucleotide sequence ID" value="NZ_WRXO01000013.1"/>
</dbReference>
<dbReference type="Gene3D" id="2.60.40.10">
    <property type="entry name" value="Immunoglobulins"/>
    <property type="match status" value="2"/>
</dbReference>
<evidence type="ECO:0000313" key="2">
    <source>
        <dbReference type="EMBL" id="MVT44780.1"/>
    </source>
</evidence>
<keyword evidence="1" id="KW-0732">Signal</keyword>
<evidence type="ECO:0008006" key="4">
    <source>
        <dbReference type="Google" id="ProtNLM"/>
    </source>
</evidence>
<dbReference type="InterPro" id="IPR013783">
    <property type="entry name" value="Ig-like_fold"/>
</dbReference>
<evidence type="ECO:0000256" key="1">
    <source>
        <dbReference type="SAM" id="SignalP"/>
    </source>
</evidence>
<keyword evidence="3" id="KW-1185">Reference proteome</keyword>
<evidence type="ECO:0000313" key="3">
    <source>
        <dbReference type="Proteomes" id="UP000468388"/>
    </source>
</evidence>
<sequence>MHKLLRKGGYKRLMPLLLLFLTLSSRLPATPTCPIITGTFPGANGTIVDASPTGWYLDATNVVSSSTSIFAVKSNRFTAQNIGGVGIWYSRVFSTAGYSSFQAAVKISSEGKQNSSEYVKIYYRLDGGPETLLDQRTGNFGTIDFTSDSLQGSTIQLIVKMYNYDNGSGTRSDYYIEKYRVFKEKGPCSGGTTVSVTAGASNSGILTCTNPSTTLSASSSTSGVTYSWTGPSGFISTAQNPVVSTAGTYTVTATSSSSSATASVSITTNKTTPNLTATGASLCSSSSVAVTASSSVSGATYSWTGPGGFTSTSQNPAVSTAGTYTVTVTNPANGCTATQSVSVTGTAATSSTFWLEDFTLANGTTSDTDTTSWTTTFPGPGTFSVQNNQLKASFTAQVEGVWTSGVIDISNKSNVVISADLISGTSSSGDFLENADYIHVYYKLNGGAETLIYTDSAGIGSSTTGTASITINSAALNGSTLQVIIRTSNSNSTEQYYFDNIKLTSTSTGGNVNATAAVSGALNCSTTSVTLSGSSTASGVTYSWAGPNSFTSAVQNPVITVPGNYTLTVTASGGCTGTATTTVVQNITVPNLTVTKPDTLTCAITSVNLTAASTTTSNIITWTGFTAGQKTVSVSAPGKYYVTVRDSTNGCTKSDSVTVVQSIAKPNLIVTAPATLTCTATVISLNATSSTTGATITWTGFTSGQNPVSVSAPGKYYVTARSTTGCTTIDSATVTQDISKPNLVVTAPATLTCTATVVSLNATSSTTGATITWTGFTSGQNPVSVSAPGKYYVTARSTTGCTTIDSATVTQDISKPNLVVTAPATLTCATTIVSLNATSS</sequence>
<dbReference type="OrthoDB" id="599464at2"/>
<dbReference type="Proteomes" id="UP000468388">
    <property type="component" value="Unassembled WGS sequence"/>
</dbReference>
<accession>A0A6N8JHU4</accession>
<gene>
    <name evidence="2" type="ORF">GO495_29575</name>
</gene>
<dbReference type="Gene3D" id="2.60.40.1830">
    <property type="entry name" value="Phage tail base-plate Siphoviridae RBP, head domain"/>
    <property type="match status" value="3"/>
</dbReference>
<reference evidence="2 3" key="1">
    <citation type="submission" date="2019-12" db="EMBL/GenBank/DDBJ databases">
        <title>The draft genomic sequence of strain Chitinophaga oryziterrae JCM 16595.</title>
        <authorList>
            <person name="Zhang X."/>
        </authorList>
    </citation>
    <scope>NUCLEOTIDE SEQUENCE [LARGE SCALE GENOMIC DNA]</scope>
    <source>
        <strain evidence="2 3">JCM 16595</strain>
    </source>
</reference>